<dbReference type="PANTHER" id="PTHR12613:SF0">
    <property type="entry name" value="ERO1-LIKE PROTEIN"/>
    <property type="match status" value="1"/>
</dbReference>
<dbReference type="InterPro" id="IPR037192">
    <property type="entry name" value="ERO1-like_sf"/>
</dbReference>
<proteinExistence type="inferred from homology"/>
<keyword evidence="5" id="KW-0813">Transport</keyword>
<comment type="subcellular location">
    <subcellularLocation>
        <location evidence="2">Endoplasmic reticulum membrane</location>
        <topology evidence="2">Peripheral membrane protein</topology>
        <orientation evidence="2">Lumenal side</orientation>
    </subcellularLocation>
</comment>
<keyword evidence="14" id="KW-0325">Glycoprotein</keyword>
<evidence type="ECO:0000256" key="2">
    <source>
        <dbReference type="ARBA" id="ARBA00004367"/>
    </source>
</evidence>
<dbReference type="OrthoDB" id="269384at2759"/>
<feature type="transmembrane region" description="Helical" evidence="17">
    <location>
        <begin position="539"/>
        <end position="565"/>
    </location>
</feature>
<keyword evidence="8" id="KW-0256">Endoplasmic reticulum</keyword>
<organism evidence="18 19">
    <name type="scientific">Toxoplasma gondii p89</name>
    <dbReference type="NCBI Taxonomy" id="943119"/>
    <lineage>
        <taxon>Eukaryota</taxon>
        <taxon>Sar</taxon>
        <taxon>Alveolata</taxon>
        <taxon>Apicomplexa</taxon>
        <taxon>Conoidasida</taxon>
        <taxon>Coccidia</taxon>
        <taxon>Eucoccidiorida</taxon>
        <taxon>Eimeriorina</taxon>
        <taxon>Sarcocystidae</taxon>
        <taxon>Toxoplasma</taxon>
    </lineage>
</organism>
<dbReference type="PANTHER" id="PTHR12613">
    <property type="entry name" value="ERO1-RELATED"/>
    <property type="match status" value="1"/>
</dbReference>
<keyword evidence="10" id="KW-0249">Electron transport</keyword>
<evidence type="ECO:0000256" key="4">
    <source>
        <dbReference type="ARBA" id="ARBA00011802"/>
    </source>
</evidence>
<dbReference type="GO" id="GO:0015035">
    <property type="term" value="F:protein-disulfide reductase activity"/>
    <property type="evidence" value="ECO:0007669"/>
    <property type="project" value="InterPro"/>
</dbReference>
<keyword evidence="17" id="KW-0812">Transmembrane</keyword>
<feature type="region of interest" description="Disordered" evidence="16">
    <location>
        <begin position="204"/>
        <end position="233"/>
    </location>
</feature>
<evidence type="ECO:0000256" key="14">
    <source>
        <dbReference type="ARBA" id="ARBA00023180"/>
    </source>
</evidence>
<keyword evidence="11" id="KW-0560">Oxidoreductase</keyword>
<dbReference type="SUPFAM" id="SSF110019">
    <property type="entry name" value="ERO1-like"/>
    <property type="match status" value="1"/>
</dbReference>
<evidence type="ECO:0000313" key="19">
    <source>
        <dbReference type="Proteomes" id="UP000028828"/>
    </source>
</evidence>
<evidence type="ECO:0000256" key="17">
    <source>
        <dbReference type="SAM" id="Phobius"/>
    </source>
</evidence>
<evidence type="ECO:0000256" key="10">
    <source>
        <dbReference type="ARBA" id="ARBA00022982"/>
    </source>
</evidence>
<evidence type="ECO:0000256" key="16">
    <source>
        <dbReference type="SAM" id="MobiDB-lite"/>
    </source>
</evidence>
<dbReference type="InterPro" id="IPR007266">
    <property type="entry name" value="Ero1"/>
</dbReference>
<evidence type="ECO:0000256" key="3">
    <source>
        <dbReference type="ARBA" id="ARBA00008277"/>
    </source>
</evidence>
<dbReference type="GO" id="GO:0005789">
    <property type="term" value="C:endoplasmic reticulum membrane"/>
    <property type="evidence" value="ECO:0007669"/>
    <property type="project" value="UniProtKB-SubCell"/>
</dbReference>
<dbReference type="GO" id="GO:0071949">
    <property type="term" value="F:FAD binding"/>
    <property type="evidence" value="ECO:0007669"/>
    <property type="project" value="InterPro"/>
</dbReference>
<evidence type="ECO:0000256" key="9">
    <source>
        <dbReference type="ARBA" id="ARBA00022827"/>
    </source>
</evidence>
<comment type="subunit">
    <text evidence="4">May function both as a monomer and a homodimer.</text>
</comment>
<name>A0A086J9N1_TOXGO</name>
<keyword evidence="17" id="KW-1133">Transmembrane helix</keyword>
<evidence type="ECO:0000256" key="12">
    <source>
        <dbReference type="ARBA" id="ARBA00023136"/>
    </source>
</evidence>
<dbReference type="Proteomes" id="UP000028828">
    <property type="component" value="Unassembled WGS sequence"/>
</dbReference>
<evidence type="ECO:0000256" key="8">
    <source>
        <dbReference type="ARBA" id="ARBA00022824"/>
    </source>
</evidence>
<keyword evidence="15" id="KW-0676">Redox-active center</keyword>
<feature type="region of interest" description="Disordered" evidence="16">
    <location>
        <begin position="340"/>
        <end position="365"/>
    </location>
</feature>
<sequence>MEGSQYREIRRRRRSPGRAPVAQTVFIRRYLLALVGFSLVVFGCTDTTLFCSAVSSSTPPPSKESFDELPTSPPFSWVARLYRTARPYLPSFLQSWELQLPSESFPECLHFPSLTQLSEDARIVQPILHRLKQRTFFRIFKLSLLADTCADPRLDHLLRDNADKCTEPQRCGLCQCSDDEIPQTWRQKPDEEFVDRRHSASFTRWTQDQSSRQPDDPFSMFKTPERLQGGTFPKRNVTQATGVYVDLLLNPPCFTKYDGGAVWRLLYDQVPLPHLQNEGAVAGSGKSSESENLFPESLNDPHLSGASSAWACSNNANLRRFLSGMQANIAALAAANFNTRDDAPPPMPYPTTSMVPPNSGGNGGNGTPAPPVFISNLDFFRERLAVHPARIQNLYFTFGVLLRAACGLTDILQECSCETGNNREDLSTRAELLHMLNVTTSSLHACSSDHMNEPFFDSSRLHFLQTTEGIDKLLRCVPCEKCRLHGKIKLTALHIAARMLSPLHAMPSLERNQVAALINALYYFAESIRVVEHMQDRIYMHNVSVCAFFIALLLLVLLFIVYFVWTSGVRSRRKRRQKLMLSKKKLI</sequence>
<keyword evidence="13" id="KW-1015">Disulfide bond</keyword>
<dbReference type="VEuPathDB" id="ToxoDB:TGP89_300380"/>
<dbReference type="AlphaFoldDB" id="A0A086J9N1"/>
<keyword evidence="6" id="KW-0285">Flavoprotein</keyword>
<dbReference type="EMBL" id="AEYI02002284">
    <property type="protein sequence ID" value="KFG28849.1"/>
    <property type="molecule type" value="Genomic_DNA"/>
</dbReference>
<keyword evidence="12 17" id="KW-0472">Membrane</keyword>
<dbReference type="GO" id="GO:0034975">
    <property type="term" value="P:protein folding in endoplasmic reticulum"/>
    <property type="evidence" value="ECO:0007669"/>
    <property type="project" value="InterPro"/>
</dbReference>
<dbReference type="Pfam" id="PF04137">
    <property type="entry name" value="ERO1"/>
    <property type="match status" value="1"/>
</dbReference>
<dbReference type="GO" id="GO:0016972">
    <property type="term" value="F:thiol oxidase activity"/>
    <property type="evidence" value="ECO:0007669"/>
    <property type="project" value="InterPro"/>
</dbReference>
<keyword evidence="7" id="KW-0732">Signal</keyword>
<accession>A0A086J9N1</accession>
<comment type="similarity">
    <text evidence="3">Belongs to the EROs family.</text>
</comment>
<evidence type="ECO:0000256" key="7">
    <source>
        <dbReference type="ARBA" id="ARBA00022729"/>
    </source>
</evidence>
<comment type="cofactor">
    <cofactor evidence="1">
        <name>FAD</name>
        <dbReference type="ChEBI" id="CHEBI:57692"/>
    </cofactor>
</comment>
<evidence type="ECO:0000313" key="18">
    <source>
        <dbReference type="EMBL" id="KFG28849.1"/>
    </source>
</evidence>
<protein>
    <submittedName>
        <fullName evidence="18">Putative endoplasmic reticulum oxidoreductin</fullName>
    </submittedName>
</protein>
<evidence type="ECO:0000256" key="11">
    <source>
        <dbReference type="ARBA" id="ARBA00023002"/>
    </source>
</evidence>
<evidence type="ECO:0000256" key="1">
    <source>
        <dbReference type="ARBA" id="ARBA00001974"/>
    </source>
</evidence>
<evidence type="ECO:0000256" key="13">
    <source>
        <dbReference type="ARBA" id="ARBA00023157"/>
    </source>
</evidence>
<keyword evidence="9" id="KW-0274">FAD</keyword>
<evidence type="ECO:0000256" key="15">
    <source>
        <dbReference type="ARBA" id="ARBA00023284"/>
    </source>
</evidence>
<evidence type="ECO:0000256" key="5">
    <source>
        <dbReference type="ARBA" id="ARBA00022448"/>
    </source>
</evidence>
<comment type="caution">
    <text evidence="18">The sequence shown here is derived from an EMBL/GenBank/DDBJ whole genome shotgun (WGS) entry which is preliminary data.</text>
</comment>
<evidence type="ECO:0000256" key="6">
    <source>
        <dbReference type="ARBA" id="ARBA00022630"/>
    </source>
</evidence>
<gene>
    <name evidence="18" type="ORF">TGP89_300380</name>
</gene>
<reference evidence="18 19" key="1">
    <citation type="submission" date="2014-03" db="EMBL/GenBank/DDBJ databases">
        <authorList>
            <person name="Sibley D."/>
            <person name="Venepally P."/>
            <person name="Karamycheva S."/>
            <person name="Hadjithomas M."/>
            <person name="Khan A."/>
            <person name="Brunk B."/>
            <person name="Roos D."/>
            <person name="Caler E."/>
            <person name="Lorenzi H."/>
        </authorList>
    </citation>
    <scope>NUCLEOTIDE SEQUENCE [LARGE SCALE GENOMIC DNA]</scope>
    <source>
        <strain evidence="19">p89</strain>
    </source>
</reference>